<evidence type="ECO:0000256" key="1">
    <source>
        <dbReference type="ARBA" id="ARBA00009437"/>
    </source>
</evidence>
<name>A0A2W1JLI7_9CYAN</name>
<accession>A0A2W1JLI7</accession>
<evidence type="ECO:0000313" key="6">
    <source>
        <dbReference type="EMBL" id="PZD71064.1"/>
    </source>
</evidence>
<dbReference type="GO" id="GO:0003700">
    <property type="term" value="F:DNA-binding transcription factor activity"/>
    <property type="evidence" value="ECO:0007669"/>
    <property type="project" value="InterPro"/>
</dbReference>
<keyword evidence="3" id="KW-0238">DNA-binding</keyword>
<proteinExistence type="inferred from homology"/>
<gene>
    <name evidence="6" type="primary">catM</name>
    <name evidence="6" type="ORF">C1752_08267</name>
</gene>
<dbReference type="CDD" id="cd08414">
    <property type="entry name" value="PBP2_LTTR_aromatics_like"/>
    <property type="match status" value="1"/>
</dbReference>
<dbReference type="SUPFAM" id="SSF46785">
    <property type="entry name" value="Winged helix' DNA-binding domain"/>
    <property type="match status" value="1"/>
</dbReference>
<dbReference type="InterPro" id="IPR005119">
    <property type="entry name" value="LysR_subst-bd"/>
</dbReference>
<dbReference type="GO" id="GO:0003677">
    <property type="term" value="F:DNA binding"/>
    <property type="evidence" value="ECO:0007669"/>
    <property type="project" value="UniProtKB-KW"/>
</dbReference>
<comment type="caution">
    <text evidence="6">The sequence shown here is derived from an EMBL/GenBank/DDBJ whole genome shotgun (WGS) entry which is preliminary data.</text>
</comment>
<protein>
    <submittedName>
        <fullName evidence="6">HTH-type transcriptional regulator CatM</fullName>
    </submittedName>
</protein>
<keyword evidence="2" id="KW-0805">Transcription regulation</keyword>
<evidence type="ECO:0000313" key="7">
    <source>
        <dbReference type="Proteomes" id="UP000248857"/>
    </source>
</evidence>
<dbReference type="FunFam" id="1.10.10.10:FF:000001">
    <property type="entry name" value="LysR family transcriptional regulator"/>
    <property type="match status" value="1"/>
</dbReference>
<sequence length="305" mass="34322">MEIQDFRCFVVLSEELNFRRAAEKLNMSQPPLTRLVKRLEQDVGVALFNRTTRTVELTEAGQYFLQEARAFLLHADETARRIRHATANASNHLKIGYVPIALHTVMSPFLNRCRSQFPQVELDLRERSTDRIIDQLHSAEIDIGFLYMPAYSTLLEFKRVYREPMALVVPADHAMADRSSASLREFANDIFVLHPRDENPAMHDEILRCCTIAGFSPRTLKQAHDQTCMALLLAGQGIHFVASGLDCLGSKGLHRIAISDTAPALELAIAWRKEDPSAVVKSLVSNLSTVCSQLRRLSSEGQSLH</sequence>
<organism evidence="6 7">
    <name type="scientific">Acaryochloris thomasi RCC1774</name>
    <dbReference type="NCBI Taxonomy" id="1764569"/>
    <lineage>
        <taxon>Bacteria</taxon>
        <taxon>Bacillati</taxon>
        <taxon>Cyanobacteriota</taxon>
        <taxon>Cyanophyceae</taxon>
        <taxon>Acaryochloridales</taxon>
        <taxon>Acaryochloridaceae</taxon>
        <taxon>Acaryochloris</taxon>
        <taxon>Acaryochloris thomasi</taxon>
    </lineage>
</organism>
<evidence type="ECO:0000259" key="5">
    <source>
        <dbReference type="PROSITE" id="PS50931"/>
    </source>
</evidence>
<dbReference type="AlphaFoldDB" id="A0A2W1JLI7"/>
<dbReference type="PANTHER" id="PTHR30346:SF0">
    <property type="entry name" value="HCA OPERON TRANSCRIPTIONAL ACTIVATOR HCAR"/>
    <property type="match status" value="1"/>
</dbReference>
<dbReference type="SUPFAM" id="SSF53850">
    <property type="entry name" value="Periplasmic binding protein-like II"/>
    <property type="match status" value="1"/>
</dbReference>
<dbReference type="InterPro" id="IPR036388">
    <property type="entry name" value="WH-like_DNA-bd_sf"/>
</dbReference>
<dbReference type="GO" id="GO:0032993">
    <property type="term" value="C:protein-DNA complex"/>
    <property type="evidence" value="ECO:0007669"/>
    <property type="project" value="TreeGrafter"/>
</dbReference>
<comment type="similarity">
    <text evidence="1">Belongs to the LysR transcriptional regulatory family.</text>
</comment>
<dbReference type="Pfam" id="PF03466">
    <property type="entry name" value="LysR_substrate"/>
    <property type="match status" value="1"/>
</dbReference>
<dbReference type="Pfam" id="PF00126">
    <property type="entry name" value="HTH_1"/>
    <property type="match status" value="1"/>
</dbReference>
<evidence type="ECO:0000256" key="2">
    <source>
        <dbReference type="ARBA" id="ARBA00023015"/>
    </source>
</evidence>
<evidence type="ECO:0000256" key="4">
    <source>
        <dbReference type="ARBA" id="ARBA00023163"/>
    </source>
</evidence>
<dbReference type="OrthoDB" id="9803735at2"/>
<dbReference type="Gene3D" id="1.10.10.10">
    <property type="entry name" value="Winged helix-like DNA-binding domain superfamily/Winged helix DNA-binding domain"/>
    <property type="match status" value="1"/>
</dbReference>
<dbReference type="InterPro" id="IPR036390">
    <property type="entry name" value="WH_DNA-bd_sf"/>
</dbReference>
<dbReference type="EMBL" id="PQWO01000022">
    <property type="protein sequence ID" value="PZD71064.1"/>
    <property type="molecule type" value="Genomic_DNA"/>
</dbReference>
<dbReference type="PROSITE" id="PS50931">
    <property type="entry name" value="HTH_LYSR"/>
    <property type="match status" value="1"/>
</dbReference>
<evidence type="ECO:0000256" key="3">
    <source>
        <dbReference type="ARBA" id="ARBA00023125"/>
    </source>
</evidence>
<dbReference type="PRINTS" id="PR00039">
    <property type="entry name" value="HTHLYSR"/>
</dbReference>
<keyword evidence="4" id="KW-0804">Transcription</keyword>
<dbReference type="Proteomes" id="UP000248857">
    <property type="component" value="Unassembled WGS sequence"/>
</dbReference>
<dbReference type="PANTHER" id="PTHR30346">
    <property type="entry name" value="TRANSCRIPTIONAL DUAL REGULATOR HCAR-RELATED"/>
    <property type="match status" value="1"/>
</dbReference>
<reference evidence="6 7" key="1">
    <citation type="journal article" date="2018" name="Sci. Rep.">
        <title>A novel species of the marine cyanobacterium Acaryochloris with a unique pigment content and lifestyle.</title>
        <authorList>
            <person name="Partensky F."/>
            <person name="Six C."/>
            <person name="Ratin M."/>
            <person name="Garczarek L."/>
            <person name="Vaulot D."/>
            <person name="Probert I."/>
            <person name="Calteau A."/>
            <person name="Gourvil P."/>
            <person name="Marie D."/>
            <person name="Grebert T."/>
            <person name="Bouchier C."/>
            <person name="Le Panse S."/>
            <person name="Gachenot M."/>
            <person name="Rodriguez F."/>
            <person name="Garrido J.L."/>
        </authorList>
    </citation>
    <scope>NUCLEOTIDE SEQUENCE [LARGE SCALE GENOMIC DNA]</scope>
    <source>
        <strain evidence="6 7">RCC1774</strain>
    </source>
</reference>
<feature type="domain" description="HTH lysR-type" evidence="5">
    <location>
        <begin position="1"/>
        <end position="58"/>
    </location>
</feature>
<dbReference type="InterPro" id="IPR000847">
    <property type="entry name" value="LysR_HTH_N"/>
</dbReference>
<dbReference type="RefSeq" id="WP_110988392.1">
    <property type="nucleotide sequence ID" value="NZ_CAWNWM010000022.1"/>
</dbReference>
<keyword evidence="7" id="KW-1185">Reference proteome</keyword>
<dbReference type="Gene3D" id="3.40.190.10">
    <property type="entry name" value="Periplasmic binding protein-like II"/>
    <property type="match status" value="2"/>
</dbReference>